<dbReference type="InterPro" id="IPR015421">
    <property type="entry name" value="PyrdxlP-dep_Trfase_major"/>
</dbReference>
<dbReference type="HOGENOM" id="CLU_024499_0_0_5"/>
<reference evidence="2 3" key="1">
    <citation type="submission" date="2006-03" db="EMBL/GenBank/DDBJ databases">
        <title>Complete sequence of Rhodopseudomonas palustris BisB5.</title>
        <authorList>
            <consortium name="US DOE Joint Genome Institute"/>
            <person name="Copeland A."/>
            <person name="Lucas S."/>
            <person name="Lapidus A."/>
            <person name="Barry K."/>
            <person name="Detter J.C."/>
            <person name="Glavina del Rio T."/>
            <person name="Hammon N."/>
            <person name="Israni S."/>
            <person name="Dalin E."/>
            <person name="Tice H."/>
            <person name="Pitluck S."/>
            <person name="Chain P."/>
            <person name="Malfatti S."/>
            <person name="Shin M."/>
            <person name="Vergez L."/>
            <person name="Schmutz J."/>
            <person name="Larimer F."/>
            <person name="Land M."/>
            <person name="Hauser L."/>
            <person name="Pelletier D.A."/>
            <person name="Kyrpides N."/>
            <person name="Lykidis A."/>
            <person name="Oda Y."/>
            <person name="Harwood C.S."/>
            <person name="Richardson P."/>
        </authorList>
    </citation>
    <scope>NUCLEOTIDE SEQUENCE [LARGE SCALE GENOMIC DNA]</scope>
    <source>
        <strain evidence="2 3">BisB5</strain>
    </source>
</reference>
<evidence type="ECO:0000256" key="1">
    <source>
        <dbReference type="SAM" id="MobiDB-lite"/>
    </source>
</evidence>
<dbReference type="InterPro" id="IPR015424">
    <property type="entry name" value="PyrdxlP-dep_Trfase"/>
</dbReference>
<dbReference type="KEGG" id="rpd:RPD_4175"/>
<dbReference type="STRING" id="316057.RPD_4175"/>
<feature type="region of interest" description="Disordered" evidence="1">
    <location>
        <begin position="1"/>
        <end position="26"/>
    </location>
</feature>
<gene>
    <name evidence="2" type="ordered locus">RPD_4175</name>
</gene>
<name>Q130U7_RHOPS</name>
<dbReference type="BioCyc" id="RPAL316057:RPD_RS21000-MONOMER"/>
<evidence type="ECO:0000313" key="3">
    <source>
        <dbReference type="Proteomes" id="UP000001818"/>
    </source>
</evidence>
<dbReference type="Proteomes" id="UP000001818">
    <property type="component" value="Chromosome"/>
</dbReference>
<sequence>MSKSGSVPRTLADRRSPAGPGLRSPSPLRELFAPLEQLLTCGGDARLAIDPGTGRNAYGCGPIPCPDIPAFSSCTASTISQRGYEAAESARTALMASALLHGLVECFDARIEAMRGELKTLLGLERSAAEVVFSASGTDAQLQALALTRALLGDELTTVIVAADQTGSGTVNTARGNHFGDRSTNDCKVSRGAPVSGLGPLSSVAVRLRDGNDRLRSPSAIDAEVLETVESLVAQGARVMLEVMDCSKFGYQAPSDRCTDEIAARWPGRVQIVVDACQMRLGRSRIARYLARGDLVLLTGSKYFAGPPFSGALLVPPQLGQAIGAMTELAQGIADYSSRSDWPMRWRGLRAQFSAAPNFGQWLRWEAALEEIRAYYAVPIAFRRAALRQLGDGIAKIIAGAPALRLLPPQPRPGHDDEFADPSIFAFTVEPGGHPLSLAQCRAIYSALRDDRPGDTPAGAPAAPCLIGQPVGWGGRDDDAVAAMRICISARHVIDAWAAHPDLAHGALTRILDDAATAVANIQALLPQPDAIAKDFHAD</sequence>
<evidence type="ECO:0000313" key="2">
    <source>
        <dbReference type="EMBL" id="ABE41392.1"/>
    </source>
</evidence>
<organism evidence="2 3">
    <name type="scientific">Rhodopseudomonas palustris (strain BisB5)</name>
    <dbReference type="NCBI Taxonomy" id="316057"/>
    <lineage>
        <taxon>Bacteria</taxon>
        <taxon>Pseudomonadati</taxon>
        <taxon>Pseudomonadota</taxon>
        <taxon>Alphaproteobacteria</taxon>
        <taxon>Hyphomicrobiales</taxon>
        <taxon>Nitrobacteraceae</taxon>
        <taxon>Rhodopseudomonas</taxon>
    </lineage>
</organism>
<protein>
    <submittedName>
        <fullName evidence="2">Uncharacterized protein</fullName>
    </submittedName>
</protein>
<dbReference type="Gene3D" id="3.40.640.10">
    <property type="entry name" value="Type I PLP-dependent aspartate aminotransferase-like (Major domain)"/>
    <property type="match status" value="1"/>
</dbReference>
<accession>Q130U7</accession>
<dbReference type="AlphaFoldDB" id="Q130U7"/>
<dbReference type="SUPFAM" id="SSF53383">
    <property type="entry name" value="PLP-dependent transferases"/>
    <property type="match status" value="1"/>
</dbReference>
<proteinExistence type="predicted"/>
<dbReference type="EMBL" id="CP000283">
    <property type="protein sequence ID" value="ABE41392.1"/>
    <property type="molecule type" value="Genomic_DNA"/>
</dbReference>
<dbReference type="eggNOG" id="COG0520">
    <property type="taxonomic scope" value="Bacteria"/>
</dbReference>